<name>A0A1I5NRU5_9BACT</name>
<keyword evidence="3" id="KW-1185">Reference proteome</keyword>
<dbReference type="SUPFAM" id="SSF46955">
    <property type="entry name" value="Putative DNA-binding domain"/>
    <property type="match status" value="1"/>
</dbReference>
<dbReference type="EMBL" id="FOXB01000011">
    <property type="protein sequence ID" value="SFP24016.1"/>
    <property type="molecule type" value="Genomic_DNA"/>
</dbReference>
<dbReference type="RefSeq" id="WP_092911930.1">
    <property type="nucleotide sequence ID" value="NZ_FOXB01000011.1"/>
</dbReference>
<dbReference type="InterPro" id="IPR041657">
    <property type="entry name" value="HTH_17"/>
</dbReference>
<sequence>MDELQRDLYKTLFETYKTAALTRKQAAKVLGISVATLDRLKEQGIGPEYQKKDTPGGRGAVRYPLQAIVSYLTNNNVKTA</sequence>
<accession>A0A1I5NRU5</accession>
<dbReference type="AlphaFoldDB" id="A0A1I5NRU5"/>
<gene>
    <name evidence="2" type="ORF">SAMN05216234_11172</name>
</gene>
<dbReference type="Pfam" id="PF12728">
    <property type="entry name" value="HTH_17"/>
    <property type="match status" value="1"/>
</dbReference>
<evidence type="ECO:0000259" key="1">
    <source>
        <dbReference type="Pfam" id="PF12728"/>
    </source>
</evidence>
<proteinExistence type="predicted"/>
<evidence type="ECO:0000313" key="2">
    <source>
        <dbReference type="EMBL" id="SFP24016.1"/>
    </source>
</evidence>
<dbReference type="Proteomes" id="UP000199227">
    <property type="component" value="Unassembled WGS sequence"/>
</dbReference>
<organism evidence="2 3">
    <name type="scientific">Hydrogenimonas thermophila</name>
    <dbReference type="NCBI Taxonomy" id="223786"/>
    <lineage>
        <taxon>Bacteria</taxon>
        <taxon>Pseudomonadati</taxon>
        <taxon>Campylobacterota</taxon>
        <taxon>Epsilonproteobacteria</taxon>
        <taxon>Campylobacterales</taxon>
        <taxon>Hydrogenimonadaceae</taxon>
        <taxon>Hydrogenimonas</taxon>
    </lineage>
</organism>
<evidence type="ECO:0000313" key="3">
    <source>
        <dbReference type="Proteomes" id="UP000199227"/>
    </source>
</evidence>
<reference evidence="2 3" key="1">
    <citation type="submission" date="2016-10" db="EMBL/GenBank/DDBJ databases">
        <authorList>
            <person name="de Groot N.N."/>
        </authorList>
    </citation>
    <scope>NUCLEOTIDE SEQUENCE [LARGE SCALE GENOMIC DNA]</scope>
    <source>
        <strain evidence="2 3">EP1-55-1</strain>
    </source>
</reference>
<dbReference type="InterPro" id="IPR009061">
    <property type="entry name" value="DNA-bd_dom_put_sf"/>
</dbReference>
<dbReference type="OrthoDB" id="1097811at2"/>
<dbReference type="STRING" id="223786.SAMN05216234_11172"/>
<protein>
    <recommendedName>
        <fullName evidence="1">Helix-turn-helix domain-containing protein</fullName>
    </recommendedName>
</protein>
<feature type="domain" description="Helix-turn-helix" evidence="1">
    <location>
        <begin position="21"/>
        <end position="75"/>
    </location>
</feature>